<dbReference type="AlphaFoldDB" id="A0A0A9FHC1"/>
<accession>A0A0A9FHC1</accession>
<reference evidence="1" key="1">
    <citation type="submission" date="2014-09" db="EMBL/GenBank/DDBJ databases">
        <authorList>
            <person name="Magalhaes I.L.F."/>
            <person name="Oliveira U."/>
            <person name="Santos F.R."/>
            <person name="Vidigal T.H.D.A."/>
            <person name="Brescovit A.D."/>
            <person name="Santos A.J."/>
        </authorList>
    </citation>
    <scope>NUCLEOTIDE SEQUENCE</scope>
    <source>
        <tissue evidence="1">Shoot tissue taken approximately 20 cm above the soil surface</tissue>
    </source>
</reference>
<dbReference type="EMBL" id="GBRH01190258">
    <property type="protein sequence ID" value="JAE07638.1"/>
    <property type="molecule type" value="Transcribed_RNA"/>
</dbReference>
<organism evidence="1">
    <name type="scientific">Arundo donax</name>
    <name type="common">Giant reed</name>
    <name type="synonym">Donax arundinaceus</name>
    <dbReference type="NCBI Taxonomy" id="35708"/>
    <lineage>
        <taxon>Eukaryota</taxon>
        <taxon>Viridiplantae</taxon>
        <taxon>Streptophyta</taxon>
        <taxon>Embryophyta</taxon>
        <taxon>Tracheophyta</taxon>
        <taxon>Spermatophyta</taxon>
        <taxon>Magnoliopsida</taxon>
        <taxon>Liliopsida</taxon>
        <taxon>Poales</taxon>
        <taxon>Poaceae</taxon>
        <taxon>PACMAD clade</taxon>
        <taxon>Arundinoideae</taxon>
        <taxon>Arundineae</taxon>
        <taxon>Arundo</taxon>
    </lineage>
</organism>
<reference evidence="1" key="2">
    <citation type="journal article" date="2015" name="Data Brief">
        <title>Shoot transcriptome of the giant reed, Arundo donax.</title>
        <authorList>
            <person name="Barrero R.A."/>
            <person name="Guerrero F.D."/>
            <person name="Moolhuijzen P."/>
            <person name="Goolsby J.A."/>
            <person name="Tidwell J."/>
            <person name="Bellgard S.E."/>
            <person name="Bellgard M.I."/>
        </authorList>
    </citation>
    <scope>NUCLEOTIDE SEQUENCE</scope>
    <source>
        <tissue evidence="1">Shoot tissue taken approximately 20 cm above the soil surface</tissue>
    </source>
</reference>
<name>A0A0A9FHC1_ARUDO</name>
<proteinExistence type="predicted"/>
<sequence length="56" mass="6511">MMMVFVGSSHPVQEPFKLVSPNICPRKKNRSSRCLQRNFHVKNKLIWCGNSYATFP</sequence>
<evidence type="ECO:0000313" key="1">
    <source>
        <dbReference type="EMBL" id="JAE07638.1"/>
    </source>
</evidence>
<protein>
    <submittedName>
        <fullName evidence="1">Uncharacterized protein</fullName>
    </submittedName>
</protein>